<feature type="transmembrane region" description="Helical" evidence="1">
    <location>
        <begin position="292"/>
        <end position="315"/>
    </location>
</feature>
<organism evidence="3 4">
    <name type="scientific">Sporothrix stenoceras</name>
    <dbReference type="NCBI Taxonomy" id="5173"/>
    <lineage>
        <taxon>Eukaryota</taxon>
        <taxon>Fungi</taxon>
        <taxon>Dikarya</taxon>
        <taxon>Ascomycota</taxon>
        <taxon>Pezizomycotina</taxon>
        <taxon>Sordariomycetes</taxon>
        <taxon>Sordariomycetidae</taxon>
        <taxon>Ophiostomatales</taxon>
        <taxon>Ophiostomataceae</taxon>
        <taxon>Sporothrix</taxon>
    </lineage>
</organism>
<proteinExistence type="predicted"/>
<keyword evidence="1" id="KW-1133">Transmembrane helix</keyword>
<accession>A0ABR3YFU6</accession>
<keyword evidence="4" id="KW-1185">Reference proteome</keyword>
<keyword evidence="1" id="KW-0472">Membrane</keyword>
<evidence type="ECO:0000256" key="1">
    <source>
        <dbReference type="SAM" id="Phobius"/>
    </source>
</evidence>
<gene>
    <name evidence="3" type="ORF">Sste5346_010376</name>
</gene>
<dbReference type="EMBL" id="JAWCUI010000138">
    <property type="protein sequence ID" value="KAL1887181.1"/>
    <property type="molecule type" value="Genomic_DNA"/>
</dbReference>
<comment type="caution">
    <text evidence="3">The sequence shown here is derived from an EMBL/GenBank/DDBJ whole genome shotgun (WGS) entry which is preliminary data.</text>
</comment>
<evidence type="ECO:0000313" key="4">
    <source>
        <dbReference type="Proteomes" id="UP001583186"/>
    </source>
</evidence>
<dbReference type="Pfam" id="PF23584">
    <property type="entry name" value="DUF7136"/>
    <property type="match status" value="1"/>
</dbReference>
<protein>
    <recommendedName>
        <fullName evidence="2">DUF7136 domain-containing protein</fullName>
    </recommendedName>
</protein>
<reference evidence="3 4" key="1">
    <citation type="journal article" date="2024" name="IMA Fungus">
        <title>IMA Genome - F19 : A genome assembly and annotation guide to empower mycologists, including annotated draft genome sequences of Ceratocystis pirilliformis, Diaporthe australafricana, Fusarium ophioides, Paecilomyces lecythidis, and Sporothrix stenoceras.</title>
        <authorList>
            <person name="Aylward J."/>
            <person name="Wilson A.M."/>
            <person name="Visagie C.M."/>
            <person name="Spraker J."/>
            <person name="Barnes I."/>
            <person name="Buitendag C."/>
            <person name="Ceriani C."/>
            <person name="Del Mar Angel L."/>
            <person name="du Plessis D."/>
            <person name="Fuchs T."/>
            <person name="Gasser K."/>
            <person name="Kramer D."/>
            <person name="Li W."/>
            <person name="Munsamy K."/>
            <person name="Piso A."/>
            <person name="Price J.L."/>
            <person name="Sonnekus B."/>
            <person name="Thomas C."/>
            <person name="van der Nest A."/>
            <person name="van Dijk A."/>
            <person name="van Heerden A."/>
            <person name="van Vuuren N."/>
            <person name="Yilmaz N."/>
            <person name="Duong T.A."/>
            <person name="van der Merwe N.A."/>
            <person name="Wingfield M.J."/>
            <person name="Wingfield B.D."/>
        </authorList>
    </citation>
    <scope>NUCLEOTIDE SEQUENCE [LARGE SCALE GENOMIC DNA]</scope>
    <source>
        <strain evidence="3 4">CMW 5346</strain>
    </source>
</reference>
<evidence type="ECO:0000313" key="3">
    <source>
        <dbReference type="EMBL" id="KAL1887181.1"/>
    </source>
</evidence>
<evidence type="ECO:0000259" key="2">
    <source>
        <dbReference type="Pfam" id="PF23584"/>
    </source>
</evidence>
<keyword evidence="1" id="KW-0812">Transmembrane</keyword>
<dbReference type="InterPro" id="IPR055560">
    <property type="entry name" value="DUF7136"/>
</dbReference>
<dbReference type="Proteomes" id="UP001583186">
    <property type="component" value="Unassembled WGS sequence"/>
</dbReference>
<feature type="domain" description="DUF7136" evidence="2">
    <location>
        <begin position="25"/>
        <end position="271"/>
    </location>
</feature>
<name>A0ABR3YFU6_9PEZI</name>
<sequence length="319" mass="33206">MLSLRMSTLMVGAYIVAVAVAATSFPAIVDMNLVFPRNATYDASKLLFMVFAFSNPALLTPLQASLTYGLYDANNWSAPSWGAPIMRPSTQFHLDTNGTTYINIVAMPQLLNKTGSWLLEWELETVNCSTTNVGDAGPEAFADTGLGYTSSDVGRWITFSTTTDGSGEQPDIAAAAANTTCGAQVATGSGPIIIDVASTYNLTGASFLIPDDEFYGDLCAVLVSSSPTPTPTPTPTTPLSCAVSLDAGAIASISAAATQDACTFFHPPESCIPHTPSSVASRNRFPFAASSFLSHFAAGSGAACMALAIGALYFYGAHI</sequence>